<dbReference type="EMBL" id="JH930471">
    <property type="protein sequence ID" value="EKM57060.1"/>
    <property type="molecule type" value="Genomic_DNA"/>
</dbReference>
<organism evidence="1 2">
    <name type="scientific">Phanerochaete carnosa (strain HHB-10118-sp)</name>
    <name type="common">White-rot fungus</name>
    <name type="synonym">Peniophora carnosa</name>
    <dbReference type="NCBI Taxonomy" id="650164"/>
    <lineage>
        <taxon>Eukaryota</taxon>
        <taxon>Fungi</taxon>
        <taxon>Dikarya</taxon>
        <taxon>Basidiomycota</taxon>
        <taxon>Agaricomycotina</taxon>
        <taxon>Agaricomycetes</taxon>
        <taxon>Polyporales</taxon>
        <taxon>Phanerochaetaceae</taxon>
        <taxon>Phanerochaete</taxon>
    </lineage>
</organism>
<evidence type="ECO:0000313" key="2">
    <source>
        <dbReference type="Proteomes" id="UP000008370"/>
    </source>
</evidence>
<dbReference type="AlphaFoldDB" id="K5WCR4"/>
<evidence type="ECO:0008006" key="3">
    <source>
        <dbReference type="Google" id="ProtNLM"/>
    </source>
</evidence>
<proteinExistence type="predicted"/>
<dbReference type="InParanoid" id="K5WCR4"/>
<sequence length="246" mass="28128">PGLFLVIRCWERLPLELHDIICDLLVIIADDSTSSRLSLVSKVWSRSFRPRLFSSLRLKNDEDCHTLHSILRSPLSSWLAEYIIKLEFLIDNHFHYPLCTALLRLLPACRAIWHSFNQTSGYVLRSAALKSSLRNLTSPELSNWTFPSFQTLLRVLADITYLKTIEFSLVKWSGDIPTTADAVNNLCSGSFSHVRKIQQFRCTNNAAVPAWILAATSTRHSFTRRRTPRPAVGEEMLAIIKLIQMF</sequence>
<dbReference type="KEGG" id="pco:PHACADRAFT_78615"/>
<name>K5WCR4_PHACS</name>
<dbReference type="HOGENOM" id="CLU_088818_0_0_1"/>
<evidence type="ECO:0000313" key="1">
    <source>
        <dbReference type="EMBL" id="EKM57060.1"/>
    </source>
</evidence>
<keyword evidence="2" id="KW-1185">Reference proteome</keyword>
<feature type="non-terminal residue" evidence="1">
    <location>
        <position position="246"/>
    </location>
</feature>
<accession>K5WCR4</accession>
<dbReference type="GeneID" id="18920318"/>
<gene>
    <name evidence="1" type="ORF">PHACADRAFT_78615</name>
</gene>
<reference evidence="1 2" key="1">
    <citation type="journal article" date="2012" name="BMC Genomics">
        <title>Comparative genomics of the white-rot fungi, Phanerochaete carnosa and P. chrysosporium, to elucidate the genetic basis of the distinct wood types they colonize.</title>
        <authorList>
            <person name="Suzuki H."/>
            <person name="MacDonald J."/>
            <person name="Syed K."/>
            <person name="Salamov A."/>
            <person name="Hori C."/>
            <person name="Aerts A."/>
            <person name="Henrissat B."/>
            <person name="Wiebenga A."/>
            <person name="vanKuyk P.A."/>
            <person name="Barry K."/>
            <person name="Lindquist E."/>
            <person name="LaButti K."/>
            <person name="Lapidus A."/>
            <person name="Lucas S."/>
            <person name="Coutinho P."/>
            <person name="Gong Y."/>
            <person name="Samejima M."/>
            <person name="Mahadevan R."/>
            <person name="Abou-Zaid M."/>
            <person name="de Vries R.P."/>
            <person name="Igarashi K."/>
            <person name="Yadav J.S."/>
            <person name="Grigoriev I.V."/>
            <person name="Master E.R."/>
        </authorList>
    </citation>
    <scope>NUCLEOTIDE SEQUENCE [LARGE SCALE GENOMIC DNA]</scope>
    <source>
        <strain evidence="1 2">HHB-10118-sp</strain>
    </source>
</reference>
<protein>
    <recommendedName>
        <fullName evidence="3">F-box domain-containing protein</fullName>
    </recommendedName>
</protein>
<dbReference type="Proteomes" id="UP000008370">
    <property type="component" value="Unassembled WGS sequence"/>
</dbReference>
<dbReference type="RefSeq" id="XP_007394888.1">
    <property type="nucleotide sequence ID" value="XM_007394826.1"/>
</dbReference>
<feature type="non-terminal residue" evidence="1">
    <location>
        <position position="1"/>
    </location>
</feature>